<dbReference type="EMBL" id="DS268444">
    <property type="protein sequence ID" value="EFP01785.1"/>
    <property type="molecule type" value="Genomic_DNA"/>
</dbReference>
<feature type="transmembrane region" description="Helical" evidence="1">
    <location>
        <begin position="78"/>
        <end position="98"/>
    </location>
</feature>
<gene>
    <name evidence="2" type="ORF">CRE_23327</name>
</gene>
<keyword evidence="1" id="KW-0812">Transmembrane</keyword>
<keyword evidence="3" id="KW-1185">Reference proteome</keyword>
<evidence type="ECO:0000313" key="2">
    <source>
        <dbReference type="EMBL" id="EFP01785.1"/>
    </source>
</evidence>
<reference evidence="2" key="1">
    <citation type="submission" date="2007-07" db="EMBL/GenBank/DDBJ databases">
        <title>PCAP assembly of the Caenorhabditis remanei genome.</title>
        <authorList>
            <consortium name="The Caenorhabditis remanei Sequencing Consortium"/>
            <person name="Wilson R.K."/>
        </authorList>
    </citation>
    <scope>NUCLEOTIDE SEQUENCE [LARGE SCALE GENOMIC DNA]</scope>
    <source>
        <strain evidence="2">PB4641</strain>
    </source>
</reference>
<dbReference type="InParanoid" id="E3MGV9"/>
<keyword evidence="1" id="KW-1133">Transmembrane helix</keyword>
<accession>E3MGV9</accession>
<keyword evidence="1" id="KW-0472">Membrane</keyword>
<dbReference type="HOGENOM" id="CLU_1742277_0_0_1"/>
<dbReference type="Proteomes" id="UP000008281">
    <property type="component" value="Unassembled WGS sequence"/>
</dbReference>
<dbReference type="AlphaFoldDB" id="E3MGV9"/>
<sequence length="150" mass="16551">MSKMASFSRAIECSWCPREADCGVDGGVPTCYFAKPAVNFKPSWISTLLEAFLSWQLIALMLFAVTVFFVLHKWPKSLPANVIRSAAMAPIVFFRWLVGKCRKTSVAPAPATGEVDATPKDEKEAEEAVYKELAELEARKKALLVKIAPV</sequence>
<name>E3MGV9_CAERE</name>
<protein>
    <submittedName>
        <fullName evidence="2">Uncharacterized protein</fullName>
    </submittedName>
</protein>
<feature type="transmembrane region" description="Helical" evidence="1">
    <location>
        <begin position="51"/>
        <end position="72"/>
    </location>
</feature>
<evidence type="ECO:0000313" key="3">
    <source>
        <dbReference type="Proteomes" id="UP000008281"/>
    </source>
</evidence>
<proteinExistence type="predicted"/>
<evidence type="ECO:0000256" key="1">
    <source>
        <dbReference type="SAM" id="Phobius"/>
    </source>
</evidence>
<organism evidence="3">
    <name type="scientific">Caenorhabditis remanei</name>
    <name type="common">Caenorhabditis vulgaris</name>
    <dbReference type="NCBI Taxonomy" id="31234"/>
    <lineage>
        <taxon>Eukaryota</taxon>
        <taxon>Metazoa</taxon>
        <taxon>Ecdysozoa</taxon>
        <taxon>Nematoda</taxon>
        <taxon>Chromadorea</taxon>
        <taxon>Rhabditida</taxon>
        <taxon>Rhabditina</taxon>
        <taxon>Rhabditomorpha</taxon>
        <taxon>Rhabditoidea</taxon>
        <taxon>Rhabditidae</taxon>
        <taxon>Peloderinae</taxon>
        <taxon>Caenorhabditis</taxon>
    </lineage>
</organism>